<evidence type="ECO:0000256" key="10">
    <source>
        <dbReference type="PROSITE-ProRule" id="PRU00221"/>
    </source>
</evidence>
<dbReference type="GO" id="GO:0042823">
    <property type="term" value="P:pyridoxal phosphate biosynthetic process"/>
    <property type="evidence" value="ECO:0007669"/>
    <property type="project" value="InterPro"/>
</dbReference>
<dbReference type="HAMAP" id="MF_01824">
    <property type="entry name" value="PdxS"/>
    <property type="match status" value="1"/>
</dbReference>
<dbReference type="FunFam" id="3.20.20.70:FF:000001">
    <property type="entry name" value="Pyridoxine biosynthesis protein PDX1"/>
    <property type="match status" value="1"/>
</dbReference>
<comment type="caution">
    <text evidence="15">The sequence shown here is derived from an EMBL/GenBank/DDBJ whole genome shotgun (WGS) entry which is preliminary data.</text>
</comment>
<feature type="repeat" description="WD" evidence="10">
    <location>
        <begin position="458"/>
        <end position="492"/>
    </location>
</feature>
<evidence type="ECO:0000256" key="2">
    <source>
        <dbReference type="ARBA" id="ARBA00007281"/>
    </source>
</evidence>
<evidence type="ECO:0000256" key="1">
    <source>
        <dbReference type="ARBA" id="ARBA00004737"/>
    </source>
</evidence>
<dbReference type="Pfam" id="PF00400">
    <property type="entry name" value="WD40"/>
    <property type="match status" value="4"/>
</dbReference>
<dbReference type="EMBL" id="JADGKB010000020">
    <property type="protein sequence ID" value="KAJ3259190.1"/>
    <property type="molecule type" value="Genomic_DNA"/>
</dbReference>
<organism evidence="15 16">
    <name type="scientific">Boothiomyces macroporosus</name>
    <dbReference type="NCBI Taxonomy" id="261099"/>
    <lineage>
        <taxon>Eukaryota</taxon>
        <taxon>Fungi</taxon>
        <taxon>Fungi incertae sedis</taxon>
        <taxon>Chytridiomycota</taxon>
        <taxon>Chytridiomycota incertae sedis</taxon>
        <taxon>Chytridiomycetes</taxon>
        <taxon>Rhizophydiales</taxon>
        <taxon>Terramycetaceae</taxon>
        <taxon>Boothiomyces</taxon>
    </lineage>
</organism>
<feature type="region of interest" description="Disordered" evidence="12">
    <location>
        <begin position="333"/>
        <end position="355"/>
    </location>
</feature>
<dbReference type="SMART" id="SM00320">
    <property type="entry name" value="WD40"/>
    <property type="match status" value="5"/>
</dbReference>
<gene>
    <name evidence="15" type="primary">SNZ1_2</name>
    <name evidence="14" type="synonym">SNZ1_1</name>
    <name evidence="14" type="ORF">HK103_002817</name>
    <name evidence="15" type="ORF">HK103_002837</name>
</gene>
<keyword evidence="6" id="KW-0663">Pyridoxal phosphate</keyword>
<dbReference type="InterPro" id="IPR033755">
    <property type="entry name" value="PdxS/SNZ_N"/>
</dbReference>
<dbReference type="Gene3D" id="3.20.20.70">
    <property type="entry name" value="Aldolase class I"/>
    <property type="match status" value="1"/>
</dbReference>
<dbReference type="InterPro" id="IPR011060">
    <property type="entry name" value="RibuloseP-bd_barrel"/>
</dbReference>
<evidence type="ECO:0000259" key="13">
    <source>
        <dbReference type="Pfam" id="PF01680"/>
    </source>
</evidence>
<evidence type="ECO:0000256" key="3">
    <source>
        <dbReference type="ARBA" id="ARBA00012084"/>
    </source>
</evidence>
<evidence type="ECO:0000256" key="4">
    <source>
        <dbReference type="ARBA" id="ARBA00022574"/>
    </source>
</evidence>
<evidence type="ECO:0000313" key="15">
    <source>
        <dbReference type="EMBL" id="KAJ3259190.1"/>
    </source>
</evidence>
<dbReference type="Proteomes" id="UP001210925">
    <property type="component" value="Unassembled WGS sequence"/>
</dbReference>
<feature type="repeat" description="WD" evidence="10">
    <location>
        <begin position="760"/>
        <end position="780"/>
    </location>
</feature>
<dbReference type="InterPro" id="IPR019775">
    <property type="entry name" value="WD40_repeat_CS"/>
</dbReference>
<dbReference type="PROSITE" id="PS01235">
    <property type="entry name" value="PDXS_SNZ_1"/>
    <property type="match status" value="1"/>
</dbReference>
<sequence>MSAPANLVSNQSTQSTSPVWIVKSGLAQNLKGGVIMDVVNAEQARIAEEAGACAVMALERVPADIRKDGGVSRMSDPQMIQEIINAVTIPVMAKVRIGHFVEAQILEHLKVDYIDESEVLTPADESHHIDKNNFKVPFVCGAKNLGEALRRVNEGAAMIRTKGEAGTGNVVEAVRHARTVLGEIRRIQTMDEVELYAYAKDIQAPYHLVKETARLGRLPVVNFAAGGIATPADAALMMQLGLDGVFVGSGIFKSGDPAKRARAIVQAVTHYKDPAVLAEISTNLGEAMVGINCDTLPESDKFAGRGCNTVTIFQNFNRQLVMKKSFSWNIFDESSNTPQQPKKSEEAQRSNPLLLLPENPQGSISKFIKKIGHTRVRSNSYASETESSANRHVELNEGDFQIGKYIKIKGAHLKNTSFSKLCLVQDLCFDTGDAVSEVSSKLGGIPKSLSMQSFQGGEETHHSTTWMLSFSTDGSYLASGRHDGTIIIWDLNPNIESEYNGQTGSMEKISEEQSINLKQSAASFDGLSSRARRTNSTSSKPSSLHSFDSSKKGLCRKIFNSDPFRIYNGHQLAITDLSWSTGDFLLSASLDGSVMLWHISQTVPLCIFKHRDCVSSVRFHPLDPNLFATGSLDGRIRVWSIDTKSLLYWNEISGDSITALAFSRDGSTVICGTLSGSCVFYEFNNLRYDTQIHITSSKGIRSKDAKITGIERMPHNPNHEERFLITCADSRVRLINFRDKSLFKTYKGLELKYTRAFANFSSDGEYIIAPSEDRQVFIWDTFPFDENHQYSGMLSSVIHRHIDTARPPGQERFVGSSNNLTCALFAPWTTVELANRVNSSTMSIPSPYIRASGSVAGAVIIVADDKGHVYVYENQS</sequence>
<dbReference type="GO" id="GO:0036381">
    <property type="term" value="F:pyridoxal 5'-phosphate synthase (glutamine hydrolysing) activity"/>
    <property type="evidence" value="ECO:0007669"/>
    <property type="project" value="UniProtKB-EC"/>
</dbReference>
<dbReference type="NCBIfam" id="NF003215">
    <property type="entry name" value="PRK04180.1"/>
    <property type="match status" value="1"/>
</dbReference>
<dbReference type="PROSITE" id="PS00678">
    <property type="entry name" value="WD_REPEATS_1"/>
    <property type="match status" value="1"/>
</dbReference>
<evidence type="ECO:0000256" key="5">
    <source>
        <dbReference type="ARBA" id="ARBA00022737"/>
    </source>
</evidence>
<evidence type="ECO:0000256" key="12">
    <source>
        <dbReference type="SAM" id="MobiDB-lite"/>
    </source>
</evidence>
<comment type="catalytic activity">
    <reaction evidence="9">
        <text>aldehydo-D-ribose 5-phosphate + D-glyceraldehyde 3-phosphate + L-glutamine = pyridoxal 5'-phosphate + L-glutamate + phosphate + 3 H2O + H(+)</text>
        <dbReference type="Rhea" id="RHEA:31507"/>
        <dbReference type="ChEBI" id="CHEBI:15377"/>
        <dbReference type="ChEBI" id="CHEBI:15378"/>
        <dbReference type="ChEBI" id="CHEBI:29985"/>
        <dbReference type="ChEBI" id="CHEBI:43474"/>
        <dbReference type="ChEBI" id="CHEBI:58273"/>
        <dbReference type="ChEBI" id="CHEBI:58359"/>
        <dbReference type="ChEBI" id="CHEBI:59776"/>
        <dbReference type="ChEBI" id="CHEBI:597326"/>
        <dbReference type="EC" id="4.3.3.6"/>
    </reaction>
</comment>
<feature type="repeat" description="WD" evidence="10">
    <location>
        <begin position="607"/>
        <end position="649"/>
    </location>
</feature>
<dbReference type="Gene3D" id="2.130.10.10">
    <property type="entry name" value="YVTN repeat-like/Quinoprotein amine dehydrogenase"/>
    <property type="match status" value="1"/>
</dbReference>
<dbReference type="InterPro" id="IPR013785">
    <property type="entry name" value="Aldolase_TIM"/>
</dbReference>
<dbReference type="InterPro" id="IPR001680">
    <property type="entry name" value="WD40_rpt"/>
</dbReference>
<dbReference type="GO" id="GO:0006520">
    <property type="term" value="P:amino acid metabolic process"/>
    <property type="evidence" value="ECO:0007669"/>
    <property type="project" value="TreeGrafter"/>
</dbReference>
<evidence type="ECO:0000256" key="11">
    <source>
        <dbReference type="PROSITE-ProRule" id="PRU00481"/>
    </source>
</evidence>
<evidence type="ECO:0000256" key="8">
    <source>
        <dbReference type="ARBA" id="ARBA00023270"/>
    </source>
</evidence>
<evidence type="ECO:0000256" key="9">
    <source>
        <dbReference type="ARBA" id="ARBA00047992"/>
    </source>
</evidence>
<dbReference type="InterPro" id="IPR020472">
    <property type="entry name" value="WD40_PAC1"/>
</dbReference>
<dbReference type="PANTHER" id="PTHR31829:SF0">
    <property type="entry name" value="PYRIDOXAL 5'-PHOSPHATE SYNTHASE SUBUNIT SNZ1-RELATED"/>
    <property type="match status" value="1"/>
</dbReference>
<feature type="region of interest" description="Disordered" evidence="12">
    <location>
        <begin position="526"/>
        <end position="549"/>
    </location>
</feature>
<dbReference type="EC" id="4.3.3.6" evidence="3"/>
<evidence type="ECO:0000256" key="7">
    <source>
        <dbReference type="ARBA" id="ARBA00023239"/>
    </source>
</evidence>
<dbReference type="InterPro" id="IPR001852">
    <property type="entry name" value="PdxS/SNZ"/>
</dbReference>
<dbReference type="GO" id="GO:0008615">
    <property type="term" value="P:pyridoxine biosynthetic process"/>
    <property type="evidence" value="ECO:0007669"/>
    <property type="project" value="TreeGrafter"/>
</dbReference>
<dbReference type="InterPro" id="IPR015943">
    <property type="entry name" value="WD40/YVTN_repeat-like_dom_sf"/>
</dbReference>
<name>A0AAD5UIP4_9FUNG</name>
<keyword evidence="7" id="KW-0456">Lyase</keyword>
<evidence type="ECO:0000256" key="6">
    <source>
        <dbReference type="ARBA" id="ARBA00022898"/>
    </source>
</evidence>
<dbReference type="InterPro" id="IPR036322">
    <property type="entry name" value="WD40_repeat_dom_sf"/>
</dbReference>
<keyword evidence="8" id="KW-0704">Schiff base</keyword>
<keyword evidence="5" id="KW-0677">Repeat</keyword>
<dbReference type="PROSITE" id="PS50082">
    <property type="entry name" value="WD_REPEATS_2"/>
    <property type="match status" value="4"/>
</dbReference>
<dbReference type="PANTHER" id="PTHR31829">
    <property type="entry name" value="PYRIDOXAL 5'-PHOSPHATE SYNTHASE SUBUNIT SNZ1-RELATED"/>
    <property type="match status" value="1"/>
</dbReference>
<dbReference type="PROSITE" id="PS50294">
    <property type="entry name" value="WD_REPEATS_REGION"/>
    <property type="match status" value="3"/>
</dbReference>
<proteinExistence type="inferred from homology"/>
<dbReference type="NCBIfam" id="TIGR00343">
    <property type="entry name" value="pyridoxal 5'-phosphate synthase lyase subunit PdxS"/>
    <property type="match status" value="1"/>
</dbReference>
<accession>A0AAD5UIP4</accession>
<feature type="domain" description="PdxS/SNZ N-terminal" evidence="13">
    <location>
        <begin position="22"/>
        <end position="225"/>
    </location>
</feature>
<reference evidence="15" key="1">
    <citation type="submission" date="2020-05" db="EMBL/GenBank/DDBJ databases">
        <title>Phylogenomic resolution of chytrid fungi.</title>
        <authorList>
            <person name="Stajich J.E."/>
            <person name="Amses K."/>
            <person name="Simmons R."/>
            <person name="Seto K."/>
            <person name="Myers J."/>
            <person name="Bonds A."/>
            <person name="Quandt C.A."/>
            <person name="Barry K."/>
            <person name="Liu P."/>
            <person name="Grigoriev I."/>
            <person name="Longcore J.E."/>
            <person name="James T.Y."/>
        </authorList>
    </citation>
    <scope>NUCLEOTIDE SEQUENCE</scope>
    <source>
        <strain evidence="15">PLAUS21</strain>
    </source>
</reference>
<dbReference type="SUPFAM" id="SSF51366">
    <property type="entry name" value="Ribulose-phoshate binding barrel"/>
    <property type="match status" value="1"/>
</dbReference>
<evidence type="ECO:0000313" key="14">
    <source>
        <dbReference type="EMBL" id="KAJ3259170.1"/>
    </source>
</evidence>
<protein>
    <recommendedName>
        <fullName evidence="3">pyridoxal 5'-phosphate synthase (glutamine hydrolyzing)</fullName>
        <ecNumber evidence="3">4.3.3.6</ecNumber>
    </recommendedName>
</protein>
<dbReference type="AlphaFoldDB" id="A0AAD5UIP4"/>
<keyword evidence="16" id="KW-1185">Reference proteome</keyword>
<dbReference type="CDD" id="cd04727">
    <property type="entry name" value="pdxS"/>
    <property type="match status" value="1"/>
</dbReference>
<feature type="repeat" description="WD" evidence="10">
    <location>
        <begin position="567"/>
        <end position="600"/>
    </location>
</feature>
<comment type="similarity">
    <text evidence="2 11">Belongs to the PdxS/SNZ family.</text>
</comment>
<dbReference type="SUPFAM" id="SSF50978">
    <property type="entry name" value="WD40 repeat-like"/>
    <property type="match status" value="1"/>
</dbReference>
<keyword evidence="4 10" id="KW-0853">WD repeat</keyword>
<dbReference type="Pfam" id="PF01680">
    <property type="entry name" value="SOR_SNZ"/>
    <property type="match status" value="1"/>
</dbReference>
<dbReference type="EMBL" id="JADGKB010000020">
    <property type="protein sequence ID" value="KAJ3259170.1"/>
    <property type="molecule type" value="Genomic_DNA"/>
</dbReference>
<evidence type="ECO:0000313" key="16">
    <source>
        <dbReference type="Proteomes" id="UP001210925"/>
    </source>
</evidence>
<dbReference type="PRINTS" id="PR00320">
    <property type="entry name" value="GPROTEINBRPT"/>
</dbReference>
<dbReference type="PROSITE" id="PS51129">
    <property type="entry name" value="PDXS_SNZ_2"/>
    <property type="match status" value="1"/>
</dbReference>
<comment type="pathway">
    <text evidence="1">Cofactor biosynthesis; pyridoxal 5'-phosphate biosynthesis.</text>
</comment>